<dbReference type="InterPro" id="IPR032783">
    <property type="entry name" value="AraC_lig"/>
</dbReference>
<dbReference type="InterPro" id="IPR018060">
    <property type="entry name" value="HTH_AraC"/>
</dbReference>
<dbReference type="InterPro" id="IPR009057">
    <property type="entry name" value="Homeodomain-like_sf"/>
</dbReference>
<sequence length="307" mass="33209">MFDPLSEVISLLRPKAPYSKLLEASGAFRVRRENVGDVFYFNLLSGRVCFDVDGKQPVDLNTGDFALVPAAFSFTISSLDPIPDRDIKTQPVPGDDGIVRIGAGGGPVEVQALIGHCSFGSPDADLLVSLLPGLIVVRGEPRLAALTALVRDEARAARPAREVVVEHLLQVLLIEALRSTTQSGATTGLLCGLGDERIAPSLRSMHANPEYAWTVLELARQSGLSRSTFFTRFNRIVGMPPMGYLLNWRMTLAKHMLRSGIYDITKISSDVGYGSASAFSTAFARHVGHPPARYAKAMATGWRQGES</sequence>
<accession>A0A2N5XUZ9</accession>
<dbReference type="GO" id="GO:0003700">
    <property type="term" value="F:DNA-binding transcription factor activity"/>
    <property type="evidence" value="ECO:0007669"/>
    <property type="project" value="InterPro"/>
</dbReference>
<reference evidence="5 6" key="1">
    <citation type="submission" date="2018-01" db="EMBL/GenBank/DDBJ databases">
        <title>The draft genome sequence of Cohaesibacter sp. H1304.</title>
        <authorList>
            <person name="Wang N.-N."/>
            <person name="Du Z.-J."/>
        </authorList>
    </citation>
    <scope>NUCLEOTIDE SEQUENCE [LARGE SCALE GENOMIC DNA]</scope>
    <source>
        <strain evidence="5 6">H1304</strain>
    </source>
</reference>
<protein>
    <submittedName>
        <fullName evidence="5">AraC family transcriptional regulator</fullName>
    </submittedName>
</protein>
<dbReference type="Proteomes" id="UP000234881">
    <property type="component" value="Unassembled WGS sequence"/>
</dbReference>
<feature type="domain" description="HTH araC/xylS-type" evidence="4">
    <location>
        <begin position="196"/>
        <end position="297"/>
    </location>
</feature>
<evidence type="ECO:0000313" key="5">
    <source>
        <dbReference type="EMBL" id="PLW78248.1"/>
    </source>
</evidence>
<keyword evidence="3" id="KW-0804">Transcription</keyword>
<keyword evidence="6" id="KW-1185">Reference proteome</keyword>
<dbReference type="InterPro" id="IPR018062">
    <property type="entry name" value="HTH_AraC-typ_CS"/>
</dbReference>
<evidence type="ECO:0000259" key="4">
    <source>
        <dbReference type="PROSITE" id="PS01124"/>
    </source>
</evidence>
<gene>
    <name evidence="5" type="ORF">C0081_05180</name>
</gene>
<dbReference type="Pfam" id="PF12852">
    <property type="entry name" value="Cupin_6"/>
    <property type="match status" value="1"/>
</dbReference>
<evidence type="ECO:0000256" key="2">
    <source>
        <dbReference type="ARBA" id="ARBA00023125"/>
    </source>
</evidence>
<proteinExistence type="predicted"/>
<dbReference type="PANTHER" id="PTHR46796">
    <property type="entry name" value="HTH-TYPE TRANSCRIPTIONAL ACTIVATOR RHAS-RELATED"/>
    <property type="match status" value="1"/>
</dbReference>
<keyword evidence="1" id="KW-0805">Transcription regulation</keyword>
<dbReference type="GO" id="GO:0043565">
    <property type="term" value="F:sequence-specific DNA binding"/>
    <property type="evidence" value="ECO:0007669"/>
    <property type="project" value="InterPro"/>
</dbReference>
<dbReference type="PANTHER" id="PTHR46796:SF7">
    <property type="entry name" value="ARAC FAMILY TRANSCRIPTIONAL REGULATOR"/>
    <property type="match status" value="1"/>
</dbReference>
<evidence type="ECO:0000256" key="1">
    <source>
        <dbReference type="ARBA" id="ARBA00023015"/>
    </source>
</evidence>
<dbReference type="InterPro" id="IPR050204">
    <property type="entry name" value="AraC_XylS_family_regulators"/>
</dbReference>
<dbReference type="Gene3D" id="1.10.10.60">
    <property type="entry name" value="Homeodomain-like"/>
    <property type="match status" value="2"/>
</dbReference>
<dbReference type="PROSITE" id="PS00041">
    <property type="entry name" value="HTH_ARAC_FAMILY_1"/>
    <property type="match status" value="2"/>
</dbReference>
<dbReference type="EMBL" id="PKUQ01000009">
    <property type="protein sequence ID" value="PLW78248.1"/>
    <property type="molecule type" value="Genomic_DNA"/>
</dbReference>
<dbReference type="SUPFAM" id="SSF46689">
    <property type="entry name" value="Homeodomain-like"/>
    <property type="match status" value="2"/>
</dbReference>
<evidence type="ECO:0000256" key="3">
    <source>
        <dbReference type="ARBA" id="ARBA00023163"/>
    </source>
</evidence>
<evidence type="ECO:0000313" key="6">
    <source>
        <dbReference type="Proteomes" id="UP000234881"/>
    </source>
</evidence>
<organism evidence="5 6">
    <name type="scientific">Cohaesibacter celericrescens</name>
    <dbReference type="NCBI Taxonomy" id="2067669"/>
    <lineage>
        <taxon>Bacteria</taxon>
        <taxon>Pseudomonadati</taxon>
        <taxon>Pseudomonadota</taxon>
        <taxon>Alphaproteobacteria</taxon>
        <taxon>Hyphomicrobiales</taxon>
        <taxon>Cohaesibacteraceae</taxon>
    </lineage>
</organism>
<dbReference type="SMART" id="SM00342">
    <property type="entry name" value="HTH_ARAC"/>
    <property type="match status" value="1"/>
</dbReference>
<keyword evidence="2" id="KW-0238">DNA-binding</keyword>
<name>A0A2N5XUZ9_9HYPH</name>
<comment type="caution">
    <text evidence="5">The sequence shown here is derived from an EMBL/GenBank/DDBJ whole genome shotgun (WGS) entry which is preliminary data.</text>
</comment>
<dbReference type="RefSeq" id="WP_101532745.1">
    <property type="nucleotide sequence ID" value="NZ_PKUQ01000009.1"/>
</dbReference>
<dbReference type="PROSITE" id="PS01124">
    <property type="entry name" value="HTH_ARAC_FAMILY_2"/>
    <property type="match status" value="1"/>
</dbReference>
<dbReference type="OrthoDB" id="9783876at2"/>
<dbReference type="AlphaFoldDB" id="A0A2N5XUZ9"/>
<dbReference type="Pfam" id="PF12833">
    <property type="entry name" value="HTH_18"/>
    <property type="match status" value="1"/>
</dbReference>